<keyword evidence="3" id="KW-1185">Reference proteome</keyword>
<dbReference type="KEGG" id="cat:CA2559_11968"/>
<evidence type="ECO:0000259" key="1">
    <source>
        <dbReference type="Pfam" id="PF01902"/>
    </source>
</evidence>
<dbReference type="EMBL" id="CP002046">
    <property type="protein sequence ID" value="EAP86752.1"/>
    <property type="molecule type" value="Genomic_DNA"/>
</dbReference>
<dbReference type="PIRSF" id="PIRSF039123">
    <property type="entry name" value="Diphthamide_synthase"/>
    <property type="match status" value="1"/>
</dbReference>
<dbReference type="AlphaFoldDB" id="A3UAB6"/>
<feature type="domain" description="Diphthamide synthase" evidence="1">
    <location>
        <begin position="6"/>
        <end position="207"/>
    </location>
</feature>
<dbReference type="NCBIfam" id="TIGR00290">
    <property type="entry name" value="MJ0570_dom"/>
    <property type="match status" value="1"/>
</dbReference>
<evidence type="ECO:0000313" key="2">
    <source>
        <dbReference type="EMBL" id="EAP86752.1"/>
    </source>
</evidence>
<gene>
    <name evidence="2" type="ordered locus">CA2559_11968</name>
</gene>
<dbReference type="Gene3D" id="3.90.1490.10">
    <property type="entry name" value="putative n-type atp pyrophosphatase, domain 2"/>
    <property type="match status" value="1"/>
</dbReference>
<dbReference type="InterPro" id="IPR030662">
    <property type="entry name" value="DPH6/MJ0570"/>
</dbReference>
<dbReference type="GeneID" id="89454111"/>
<dbReference type="RefSeq" id="WP_013188133.1">
    <property type="nucleotide sequence ID" value="NC_014230.1"/>
</dbReference>
<organism evidence="2 3">
    <name type="scientific">Croceibacter atlanticus (strain ATCC BAA-628 / JCM 21780 / CIP 108009 / IAM 15332 / KCTC 12090 / HTCC2559)</name>
    <dbReference type="NCBI Taxonomy" id="216432"/>
    <lineage>
        <taxon>Bacteria</taxon>
        <taxon>Pseudomonadati</taxon>
        <taxon>Bacteroidota</taxon>
        <taxon>Flavobacteriia</taxon>
        <taxon>Flavobacteriales</taxon>
        <taxon>Flavobacteriaceae</taxon>
        <taxon>Croceibacter</taxon>
    </lineage>
</organism>
<dbReference type="InterPro" id="IPR014729">
    <property type="entry name" value="Rossmann-like_a/b/a_fold"/>
</dbReference>
<dbReference type="OrthoDB" id="3572539at2"/>
<proteinExistence type="predicted"/>
<dbReference type="HOGENOM" id="CLU_010289_1_1_10"/>
<dbReference type="eggNOG" id="COG2102">
    <property type="taxonomic scope" value="Bacteria"/>
</dbReference>
<evidence type="ECO:0000313" key="3">
    <source>
        <dbReference type="Proteomes" id="UP000002297"/>
    </source>
</evidence>
<protein>
    <recommendedName>
        <fullName evidence="1">Diphthamide synthase domain-containing protein</fullName>
    </recommendedName>
</protein>
<dbReference type="CDD" id="cd01994">
    <property type="entry name" value="AANH_PF0828-like"/>
    <property type="match status" value="1"/>
</dbReference>
<dbReference type="InterPro" id="IPR002761">
    <property type="entry name" value="Diphthami_syn_dom"/>
</dbReference>
<sequence>MKAKAFLNWSSGKDAAYTLQLLNTLEEYKVEALVTTVNSENNRVSMHGLRAEFLELQAEALGLKLKTIALHGQVSMESYNKTMQDAVSALKTSGFTHSVFGDIFLEDLKSYREAQLQDVGIFAVFPLWKKSTTQLSKEIIASGVKAIVVCVNANVLDKSFCGREYNEQFLEDLPKEVDPCGENGEFHTFVYDSPLFKNSIKFTLGDIVNKTYKPVSKGSNCHKDNTTWDTSFWYADLLPN</sequence>
<reference evidence="2 3" key="1">
    <citation type="journal article" date="2010" name="J. Bacteriol.">
        <title>The complete genome sequence of Croceibacter atlanticus HTCC2559T.</title>
        <authorList>
            <person name="Oh H.M."/>
            <person name="Kang I."/>
            <person name="Ferriera S."/>
            <person name="Giovannoni S.J."/>
            <person name="Cho J.C."/>
        </authorList>
    </citation>
    <scope>NUCLEOTIDE SEQUENCE [LARGE SCALE GENOMIC DNA]</scope>
    <source>
        <strain evidence="3">ATCC BAA-628 / HTCC2559 / KCTC 12090</strain>
    </source>
</reference>
<dbReference type="Proteomes" id="UP000002297">
    <property type="component" value="Chromosome"/>
</dbReference>
<name>A3UAB6_CROAH</name>
<dbReference type="SUPFAM" id="SSF52402">
    <property type="entry name" value="Adenine nucleotide alpha hydrolases-like"/>
    <property type="match status" value="1"/>
</dbReference>
<dbReference type="Pfam" id="PF01902">
    <property type="entry name" value="Diphthami_syn_2"/>
    <property type="match status" value="1"/>
</dbReference>
<accession>A3UAB6</accession>
<dbReference type="STRING" id="216432.CA2559_11968"/>
<dbReference type="Gene3D" id="3.40.50.620">
    <property type="entry name" value="HUPs"/>
    <property type="match status" value="1"/>
</dbReference>